<organism evidence="1 2">
    <name type="scientific">Sharpea porci</name>
    <dbReference type="NCBI Taxonomy" id="2652286"/>
    <lineage>
        <taxon>Bacteria</taxon>
        <taxon>Bacillati</taxon>
        <taxon>Bacillota</taxon>
        <taxon>Erysipelotrichia</taxon>
        <taxon>Erysipelotrichales</taxon>
        <taxon>Coprobacillaceae</taxon>
        <taxon>Sharpea</taxon>
    </lineage>
</organism>
<dbReference type="Proteomes" id="UP000442619">
    <property type="component" value="Unassembled WGS sequence"/>
</dbReference>
<dbReference type="EMBL" id="VUNM01000004">
    <property type="protein sequence ID" value="MST88628.1"/>
    <property type="molecule type" value="Genomic_DNA"/>
</dbReference>
<name>A0A844FRQ7_9FIRM</name>
<dbReference type="AlphaFoldDB" id="A0A844FRQ7"/>
<evidence type="ECO:0000313" key="2">
    <source>
        <dbReference type="Proteomes" id="UP000442619"/>
    </source>
</evidence>
<protein>
    <submittedName>
        <fullName evidence="1">Uncharacterized protein</fullName>
    </submittedName>
</protein>
<comment type="caution">
    <text evidence="1">The sequence shown here is derived from an EMBL/GenBank/DDBJ whole genome shotgun (WGS) entry which is preliminary data.</text>
</comment>
<dbReference type="RefSeq" id="WP_154514563.1">
    <property type="nucleotide sequence ID" value="NZ_VUNM01000004.1"/>
</dbReference>
<gene>
    <name evidence="1" type="ORF">FYJ79_03380</name>
</gene>
<sequence length="63" mass="7554">MVKKDGDDKIMIILPPKEIEDKIKFIHNDVVAIDGVKMTEEERKLLEQYRKVLKEESKNWIER</sequence>
<keyword evidence="2" id="KW-1185">Reference proteome</keyword>
<reference evidence="1 2" key="1">
    <citation type="submission" date="2019-08" db="EMBL/GenBank/DDBJ databases">
        <title>In-depth cultivation of the pig gut microbiome towards novel bacterial diversity and tailored functional studies.</title>
        <authorList>
            <person name="Wylensek D."/>
            <person name="Hitch T.C.A."/>
            <person name="Clavel T."/>
        </authorList>
    </citation>
    <scope>NUCLEOTIDE SEQUENCE [LARGE SCALE GENOMIC DNA]</scope>
    <source>
        <strain evidence="1 2">CA-Schmier-601-WT-3</strain>
    </source>
</reference>
<proteinExistence type="predicted"/>
<accession>A0A844FRQ7</accession>
<evidence type="ECO:0000313" key="1">
    <source>
        <dbReference type="EMBL" id="MST88628.1"/>
    </source>
</evidence>